<feature type="domain" description="ABC transmembrane type-1" evidence="8">
    <location>
        <begin position="71"/>
        <end position="260"/>
    </location>
</feature>
<gene>
    <name evidence="9" type="ORF">SAMN04515677_10150</name>
</gene>
<dbReference type="AlphaFoldDB" id="A0A1G9I0T3"/>
<evidence type="ECO:0000256" key="4">
    <source>
        <dbReference type="ARBA" id="ARBA00022692"/>
    </source>
</evidence>
<dbReference type="SUPFAM" id="SSF161098">
    <property type="entry name" value="MetI-like"/>
    <property type="match status" value="1"/>
</dbReference>
<comment type="similarity">
    <text evidence="7">Belongs to the binding-protein-dependent transport system permease family.</text>
</comment>
<keyword evidence="5 7" id="KW-1133">Transmembrane helix</keyword>
<dbReference type="Proteomes" id="UP000199068">
    <property type="component" value="Unassembled WGS sequence"/>
</dbReference>
<dbReference type="Pfam" id="PF00528">
    <property type="entry name" value="BPD_transp_1"/>
    <property type="match status" value="1"/>
</dbReference>
<dbReference type="STRING" id="1121325.SAMN04515677_10150"/>
<dbReference type="RefSeq" id="WP_092721714.1">
    <property type="nucleotide sequence ID" value="NZ_FNGW01000001.1"/>
</dbReference>
<comment type="subcellular location">
    <subcellularLocation>
        <location evidence="1 7">Cell membrane</location>
        <topology evidence="1 7">Multi-pass membrane protein</topology>
    </subcellularLocation>
</comment>
<keyword evidence="2 7" id="KW-0813">Transport</keyword>
<dbReference type="GO" id="GO:0005886">
    <property type="term" value="C:plasma membrane"/>
    <property type="evidence" value="ECO:0007669"/>
    <property type="project" value="UniProtKB-SubCell"/>
</dbReference>
<feature type="transmembrane region" description="Helical" evidence="7">
    <location>
        <begin position="239"/>
        <end position="260"/>
    </location>
</feature>
<protein>
    <submittedName>
        <fullName evidence="9">Carbohydrate ABC transporter membrane protein 2, CUT1 family</fullName>
    </submittedName>
</protein>
<keyword evidence="3" id="KW-1003">Cell membrane</keyword>
<dbReference type="CDD" id="cd06261">
    <property type="entry name" value="TM_PBP2"/>
    <property type="match status" value="1"/>
</dbReference>
<dbReference type="PANTHER" id="PTHR43744">
    <property type="entry name" value="ABC TRANSPORTER PERMEASE PROTEIN MG189-RELATED-RELATED"/>
    <property type="match status" value="1"/>
</dbReference>
<evidence type="ECO:0000256" key="2">
    <source>
        <dbReference type="ARBA" id="ARBA00022448"/>
    </source>
</evidence>
<dbReference type="InterPro" id="IPR000515">
    <property type="entry name" value="MetI-like"/>
</dbReference>
<sequence>MKKAKLGKILVYTILIIYALITLYPFLWGLAASFKPYNEIVGGGLTLTSQNFSFDNYKYIFNVGSDFIKWFSNSLFIAIVGTLLNLIFNSMAGYALARLSFPGKKHLFHIILAVMMVPGQILIIPNYLIIKQLGMLNSFSAVIIPAAINATYIFMMRQFFLNFPKEVEEAASIDGLSRVQIFFKIVLPMAKPALSTQAIFVFMGFWNEFMKPMLYLNDPNKYTLTLGLQMFQTQYVAQWHYIMAASMITITPILIMYAVFNKYFMEGVRIGGDK</sequence>
<evidence type="ECO:0000259" key="8">
    <source>
        <dbReference type="PROSITE" id="PS50928"/>
    </source>
</evidence>
<dbReference type="InterPro" id="IPR035906">
    <property type="entry name" value="MetI-like_sf"/>
</dbReference>
<keyword evidence="6 7" id="KW-0472">Membrane</keyword>
<evidence type="ECO:0000256" key="6">
    <source>
        <dbReference type="ARBA" id="ARBA00023136"/>
    </source>
</evidence>
<evidence type="ECO:0000256" key="5">
    <source>
        <dbReference type="ARBA" id="ARBA00022989"/>
    </source>
</evidence>
<keyword evidence="4 7" id="KW-0812">Transmembrane</keyword>
<feature type="transmembrane region" description="Helical" evidence="7">
    <location>
        <begin position="136"/>
        <end position="155"/>
    </location>
</feature>
<evidence type="ECO:0000256" key="7">
    <source>
        <dbReference type="RuleBase" id="RU363032"/>
    </source>
</evidence>
<feature type="transmembrane region" description="Helical" evidence="7">
    <location>
        <begin position="9"/>
        <end position="28"/>
    </location>
</feature>
<organism evidence="9 10">
    <name type="scientific">Romboutsia lituseburensis DSM 797</name>
    <dbReference type="NCBI Taxonomy" id="1121325"/>
    <lineage>
        <taxon>Bacteria</taxon>
        <taxon>Bacillati</taxon>
        <taxon>Bacillota</taxon>
        <taxon>Clostridia</taxon>
        <taxon>Peptostreptococcales</taxon>
        <taxon>Peptostreptococcaceae</taxon>
        <taxon>Romboutsia</taxon>
    </lineage>
</organism>
<evidence type="ECO:0000313" key="9">
    <source>
        <dbReference type="EMBL" id="SDL18534.1"/>
    </source>
</evidence>
<keyword evidence="10" id="KW-1185">Reference proteome</keyword>
<evidence type="ECO:0000313" key="10">
    <source>
        <dbReference type="Proteomes" id="UP000199068"/>
    </source>
</evidence>
<name>A0A1G9I0T3_9FIRM</name>
<accession>A0A1G9I0T3</accession>
<dbReference type="EMBL" id="FNGW01000001">
    <property type="protein sequence ID" value="SDL18534.1"/>
    <property type="molecule type" value="Genomic_DNA"/>
</dbReference>
<evidence type="ECO:0000256" key="3">
    <source>
        <dbReference type="ARBA" id="ARBA00022475"/>
    </source>
</evidence>
<evidence type="ECO:0000256" key="1">
    <source>
        <dbReference type="ARBA" id="ARBA00004651"/>
    </source>
</evidence>
<reference evidence="9 10" key="1">
    <citation type="submission" date="2016-10" db="EMBL/GenBank/DDBJ databases">
        <authorList>
            <person name="de Groot N.N."/>
        </authorList>
    </citation>
    <scope>NUCLEOTIDE SEQUENCE [LARGE SCALE GENOMIC DNA]</scope>
    <source>
        <strain evidence="9 10">DSM 797</strain>
    </source>
</reference>
<proteinExistence type="inferred from homology"/>
<dbReference type="GO" id="GO:0055085">
    <property type="term" value="P:transmembrane transport"/>
    <property type="evidence" value="ECO:0007669"/>
    <property type="project" value="InterPro"/>
</dbReference>
<feature type="transmembrane region" description="Helical" evidence="7">
    <location>
        <begin position="185"/>
        <end position="206"/>
    </location>
</feature>
<dbReference type="PROSITE" id="PS50928">
    <property type="entry name" value="ABC_TM1"/>
    <property type="match status" value="1"/>
</dbReference>
<feature type="transmembrane region" description="Helical" evidence="7">
    <location>
        <begin position="108"/>
        <end position="130"/>
    </location>
</feature>
<dbReference type="PANTHER" id="PTHR43744:SF12">
    <property type="entry name" value="ABC TRANSPORTER PERMEASE PROTEIN MG189-RELATED"/>
    <property type="match status" value="1"/>
</dbReference>
<dbReference type="Gene3D" id="1.10.3720.10">
    <property type="entry name" value="MetI-like"/>
    <property type="match status" value="1"/>
</dbReference>
<feature type="transmembrane region" description="Helical" evidence="7">
    <location>
        <begin position="75"/>
        <end position="96"/>
    </location>
</feature>